<proteinExistence type="predicted"/>
<organism evidence="2 3">
    <name type="scientific">Amphibalanus amphitrite</name>
    <name type="common">Striped barnacle</name>
    <name type="synonym">Balanus amphitrite</name>
    <dbReference type="NCBI Taxonomy" id="1232801"/>
    <lineage>
        <taxon>Eukaryota</taxon>
        <taxon>Metazoa</taxon>
        <taxon>Ecdysozoa</taxon>
        <taxon>Arthropoda</taxon>
        <taxon>Crustacea</taxon>
        <taxon>Multicrustacea</taxon>
        <taxon>Cirripedia</taxon>
        <taxon>Thoracica</taxon>
        <taxon>Thoracicalcarea</taxon>
        <taxon>Balanomorpha</taxon>
        <taxon>Balanoidea</taxon>
        <taxon>Balanidae</taxon>
        <taxon>Amphibalaninae</taxon>
        <taxon>Amphibalanus</taxon>
    </lineage>
</organism>
<dbReference type="InterPro" id="IPR050111">
    <property type="entry name" value="C-type_lectin/snaclec_domain"/>
</dbReference>
<feature type="domain" description="C-type lectin" evidence="1">
    <location>
        <begin position="165"/>
        <end position="297"/>
    </location>
</feature>
<keyword evidence="2" id="KW-0675">Receptor</keyword>
<dbReference type="InterPro" id="IPR001304">
    <property type="entry name" value="C-type_lectin-like"/>
</dbReference>
<dbReference type="SUPFAM" id="SSF56436">
    <property type="entry name" value="C-type lectin-like"/>
    <property type="match status" value="2"/>
</dbReference>
<feature type="domain" description="C-type lectin" evidence="1">
    <location>
        <begin position="17"/>
        <end position="148"/>
    </location>
</feature>
<comment type="caution">
    <text evidence="2">The sequence shown here is derived from an EMBL/GenBank/DDBJ whole genome shotgun (WGS) entry which is preliminary data.</text>
</comment>
<dbReference type="SMART" id="SM00034">
    <property type="entry name" value="CLECT"/>
    <property type="match status" value="2"/>
</dbReference>
<evidence type="ECO:0000259" key="1">
    <source>
        <dbReference type="PROSITE" id="PS50041"/>
    </source>
</evidence>
<evidence type="ECO:0000313" key="2">
    <source>
        <dbReference type="EMBL" id="KAF0303547.1"/>
    </source>
</evidence>
<dbReference type="Pfam" id="PF00059">
    <property type="entry name" value="Lectin_C"/>
    <property type="match status" value="2"/>
</dbReference>
<dbReference type="Gene3D" id="3.10.100.10">
    <property type="entry name" value="Mannose-Binding Protein A, subunit A"/>
    <property type="match status" value="2"/>
</dbReference>
<accession>A0A6A4W6X9</accession>
<reference evidence="2 3" key="1">
    <citation type="submission" date="2019-07" db="EMBL/GenBank/DDBJ databases">
        <title>Draft genome assembly of a fouling barnacle, Amphibalanus amphitrite (Darwin, 1854): The first reference genome for Thecostraca.</title>
        <authorList>
            <person name="Kim W."/>
        </authorList>
    </citation>
    <scope>NUCLEOTIDE SEQUENCE [LARGE SCALE GENOMIC DNA]</scope>
    <source>
        <strain evidence="2">SNU_AA5</strain>
        <tissue evidence="2">Soma without cirri and trophi</tissue>
    </source>
</reference>
<dbReference type="InterPro" id="IPR016187">
    <property type="entry name" value="CTDL_fold"/>
</dbReference>
<evidence type="ECO:0000313" key="3">
    <source>
        <dbReference type="Proteomes" id="UP000440578"/>
    </source>
</evidence>
<dbReference type="OrthoDB" id="2142683at2759"/>
<dbReference type="AlphaFoldDB" id="A0A6A4W6X9"/>
<sequence>MNVSTLQACPDGWVGPHRSVCYRLSDDSLGWNEANASGCQELQEGAYLASVTHANKAFLSKQESIIDSDFYWVGLRSGDAEWNSGTAAAEPVDFTNWEVVRHQEPSGSSVTNDDCVLLIGEVPNDEEYGASGTWMDWDCSLEAYFLCELKKDPGVACPNKNWIRHNDACYMLHDIQNKTFAEAEERCDQLQPGATLGSVTDYDALVRIVPGMDTATYYWIGLRSTPAPDGRLRWRTADAAEVLSTHWWYAEYDEPNGARIGPDHDCVRVSGRRSAELYTTGEWEDQHCSRRSRFLCALRV</sequence>
<keyword evidence="3" id="KW-1185">Reference proteome</keyword>
<gene>
    <name evidence="2" type="primary">MRC1_3</name>
    <name evidence="2" type="ORF">FJT64_024480</name>
</gene>
<dbReference type="PROSITE" id="PS50041">
    <property type="entry name" value="C_TYPE_LECTIN_2"/>
    <property type="match status" value="2"/>
</dbReference>
<dbReference type="PANTHER" id="PTHR22803">
    <property type="entry name" value="MANNOSE, PHOSPHOLIPASE, LECTIN RECEPTOR RELATED"/>
    <property type="match status" value="1"/>
</dbReference>
<dbReference type="EMBL" id="VIIS01000931">
    <property type="protein sequence ID" value="KAF0303547.1"/>
    <property type="molecule type" value="Genomic_DNA"/>
</dbReference>
<dbReference type="CDD" id="cd00037">
    <property type="entry name" value="CLECT"/>
    <property type="match status" value="2"/>
</dbReference>
<dbReference type="Proteomes" id="UP000440578">
    <property type="component" value="Unassembled WGS sequence"/>
</dbReference>
<name>A0A6A4W6X9_AMPAM</name>
<dbReference type="InterPro" id="IPR016186">
    <property type="entry name" value="C-type_lectin-like/link_sf"/>
</dbReference>
<protein>
    <submittedName>
        <fullName evidence="2">Macrophage mannose receptor 1</fullName>
    </submittedName>
</protein>